<dbReference type="NCBIfam" id="NF040521">
    <property type="entry name" value="C45_proenzyme"/>
    <property type="match status" value="1"/>
</dbReference>
<dbReference type="SUPFAM" id="SSF56235">
    <property type="entry name" value="N-terminal nucleophile aminohydrolases (Ntn hydrolases)"/>
    <property type="match status" value="1"/>
</dbReference>
<dbReference type="GO" id="GO:0016740">
    <property type="term" value="F:transferase activity"/>
    <property type="evidence" value="ECO:0007669"/>
    <property type="project" value="UniProtKB-KW"/>
</dbReference>
<dbReference type="InterPro" id="IPR005079">
    <property type="entry name" value="Peptidase_C45_hydrolase"/>
</dbReference>
<dbReference type="OrthoDB" id="8617387at2"/>
<reference evidence="2 3" key="1">
    <citation type="submission" date="2016-10" db="EMBL/GenBank/DDBJ databases">
        <title>Genome sequence of Streptomyces sp. MUSC 1.</title>
        <authorList>
            <person name="Lee L.-H."/>
            <person name="Ser H.-L."/>
            <person name="Law J.W.-F."/>
        </authorList>
    </citation>
    <scope>NUCLEOTIDE SEQUENCE [LARGE SCALE GENOMIC DNA]</scope>
    <source>
        <strain evidence="2 3">MUSC 1</strain>
    </source>
</reference>
<protein>
    <submittedName>
        <fullName evidence="2">Acyl-coenzyme A--6-aminopenicillanic acid acyl-transferase</fullName>
    </submittedName>
</protein>
<evidence type="ECO:0000313" key="2">
    <source>
        <dbReference type="EMBL" id="OIK02124.1"/>
    </source>
</evidence>
<dbReference type="Pfam" id="PF03417">
    <property type="entry name" value="AAT"/>
    <property type="match status" value="1"/>
</dbReference>
<proteinExistence type="predicted"/>
<dbReference type="InterPro" id="IPR029055">
    <property type="entry name" value="Ntn_hydrolases_N"/>
</dbReference>
<dbReference type="Gene3D" id="3.60.60.10">
    <property type="entry name" value="Penicillin V Acylase, Chain A"/>
    <property type="match status" value="1"/>
</dbReference>
<feature type="domain" description="Peptidase C45 hydrolase" evidence="1">
    <location>
        <begin position="96"/>
        <end position="293"/>
    </location>
</feature>
<name>A0A1S2Q7T9_9ACTN</name>
<dbReference type="EMBL" id="MLYO01000041">
    <property type="protein sequence ID" value="OIK02124.1"/>
    <property type="molecule type" value="Genomic_DNA"/>
</dbReference>
<evidence type="ECO:0000313" key="3">
    <source>
        <dbReference type="Proteomes" id="UP000179642"/>
    </source>
</evidence>
<evidence type="ECO:0000259" key="1">
    <source>
        <dbReference type="Pfam" id="PF03417"/>
    </source>
</evidence>
<keyword evidence="2" id="KW-0808">Transferase</keyword>
<sequence>MSRQQKTFRAIEVGDGSDGRWAAHAQALWPDAQGWLTDEGRTAQGAERARKLFETHMPELAPVLDRLARGLDRPDGETFLTLAALRPFFSGCTQTGDTGTLLRNYDFDPDDCEGTIVSSRFLRPVIGTQDAAWGLLDGMNDAGLAVSLTFGGRFLHGPGFAVLIVLRYLLETCDTVGDAIGRLRSIPISIPQNVTLVDPERAATVFVGPDIPLTEAPDACAANHQHLPVPDEQERVSRTQERLRAVRAAGTDVSAMLRPPLYRSRYDEGSGTVYTAHYEPSEGRVTYYWPGESWAQSFAGFAPGSRTVTIGRPD</sequence>
<dbReference type="AlphaFoldDB" id="A0A1S2Q7T9"/>
<keyword evidence="3" id="KW-1185">Reference proteome</keyword>
<accession>A0A1S2Q7T9</accession>
<organism evidence="2 3">
    <name type="scientific">Streptomyces monashensis</name>
    <dbReference type="NCBI Taxonomy" id="1678012"/>
    <lineage>
        <taxon>Bacteria</taxon>
        <taxon>Bacillati</taxon>
        <taxon>Actinomycetota</taxon>
        <taxon>Actinomycetes</taxon>
        <taxon>Kitasatosporales</taxon>
        <taxon>Streptomycetaceae</taxon>
        <taxon>Streptomyces</taxon>
    </lineage>
</organism>
<dbReference type="Proteomes" id="UP000179642">
    <property type="component" value="Unassembled WGS sequence"/>
</dbReference>
<dbReference type="InterPro" id="IPR047794">
    <property type="entry name" value="C45_proenzyme-like"/>
</dbReference>
<gene>
    <name evidence="2" type="ORF">BIV23_25050</name>
</gene>
<dbReference type="RefSeq" id="WP_071383197.1">
    <property type="nucleotide sequence ID" value="NZ_MLYO01000041.1"/>
</dbReference>
<comment type="caution">
    <text evidence="2">The sequence shown here is derived from an EMBL/GenBank/DDBJ whole genome shotgun (WGS) entry which is preliminary data.</text>
</comment>